<protein>
    <recommendedName>
        <fullName evidence="2">Ribonuclease H2 subunit B</fullName>
    </recommendedName>
    <alternativeName>
        <fullName evidence="5">Ribonuclease HI subunit B</fullName>
    </alternativeName>
</protein>
<evidence type="ECO:0000256" key="3">
    <source>
        <dbReference type="ARBA" id="ARBA00023242"/>
    </source>
</evidence>
<dbReference type="Pfam" id="PF09468">
    <property type="entry name" value="RNase_H2-Ydr279"/>
    <property type="match status" value="1"/>
</dbReference>
<feature type="region of interest" description="Disordered" evidence="6">
    <location>
        <begin position="292"/>
        <end position="343"/>
    </location>
</feature>
<dbReference type="Gene3D" id="1.10.20.120">
    <property type="match status" value="1"/>
</dbReference>
<dbReference type="InterPro" id="IPR019024">
    <property type="entry name" value="RNase_H2_suB_wHTH"/>
</dbReference>
<dbReference type="AlphaFoldDB" id="A0A9W6YU73"/>
<organism evidence="9 10">
    <name type="scientific">Ambrosiozyma monospora</name>
    <name type="common">Yeast</name>
    <name type="synonym">Endomycopsis monosporus</name>
    <dbReference type="NCBI Taxonomy" id="43982"/>
    <lineage>
        <taxon>Eukaryota</taxon>
        <taxon>Fungi</taxon>
        <taxon>Dikarya</taxon>
        <taxon>Ascomycota</taxon>
        <taxon>Saccharomycotina</taxon>
        <taxon>Pichiomycetes</taxon>
        <taxon>Pichiales</taxon>
        <taxon>Pichiaceae</taxon>
        <taxon>Ambrosiozyma</taxon>
    </lineage>
</organism>
<evidence type="ECO:0000256" key="4">
    <source>
        <dbReference type="ARBA" id="ARBA00024778"/>
    </source>
</evidence>
<keyword evidence="10" id="KW-1185">Reference proteome</keyword>
<evidence type="ECO:0000256" key="5">
    <source>
        <dbReference type="ARBA" id="ARBA00033464"/>
    </source>
</evidence>
<evidence type="ECO:0000259" key="7">
    <source>
        <dbReference type="Pfam" id="PF09468"/>
    </source>
</evidence>
<reference evidence="9" key="1">
    <citation type="submission" date="2023-04" db="EMBL/GenBank/DDBJ databases">
        <title>Ambrosiozyma monospora NBRC 1965.</title>
        <authorList>
            <person name="Ichikawa N."/>
            <person name="Sato H."/>
            <person name="Tonouchi N."/>
        </authorList>
    </citation>
    <scope>NUCLEOTIDE SEQUENCE</scope>
    <source>
        <strain evidence="9">NBRC 1965</strain>
    </source>
</reference>
<keyword evidence="3" id="KW-0539">Nucleus</keyword>
<dbReference type="InterPro" id="IPR041195">
    <property type="entry name" value="Rnh202_N"/>
</dbReference>
<dbReference type="GO" id="GO:0005654">
    <property type="term" value="C:nucleoplasm"/>
    <property type="evidence" value="ECO:0007669"/>
    <property type="project" value="TreeGrafter"/>
</dbReference>
<comment type="subcellular location">
    <subcellularLocation>
        <location evidence="1">Nucleus</location>
    </subcellularLocation>
</comment>
<comment type="function">
    <text evidence="4">Non catalytic subunit of RNase H2, an endonuclease that specifically degrades the RNA of RNA:DNA hybrids. Participates in DNA replication, possibly by mediating the removal of lagging-strand Okazaki fragment RNA primers during DNA replication. Mediates the excision of single ribonucleotides from DNA:RNA duplexes.</text>
</comment>
<comment type="caution">
    <text evidence="9">The sequence shown here is derived from an EMBL/GenBank/DDBJ whole genome shotgun (WGS) entry which is preliminary data.</text>
</comment>
<evidence type="ECO:0000313" key="9">
    <source>
        <dbReference type="EMBL" id="GMG22746.1"/>
    </source>
</evidence>
<accession>A0A9W6YU73</accession>
<evidence type="ECO:0000259" key="8">
    <source>
        <dbReference type="Pfam" id="PF17745"/>
    </source>
</evidence>
<feature type="domain" description="Ribonuclease H2 subunit B wHTH" evidence="7">
    <location>
        <begin position="121"/>
        <end position="257"/>
    </location>
</feature>
<dbReference type="EMBL" id="BSXU01001010">
    <property type="protein sequence ID" value="GMG22746.1"/>
    <property type="molecule type" value="Genomic_DNA"/>
</dbReference>
<evidence type="ECO:0000256" key="1">
    <source>
        <dbReference type="ARBA" id="ARBA00004123"/>
    </source>
</evidence>
<feature type="domain" description="Rnh202 triple barrel" evidence="8">
    <location>
        <begin position="26"/>
        <end position="118"/>
    </location>
</feature>
<proteinExistence type="predicted"/>
<dbReference type="Proteomes" id="UP001165063">
    <property type="component" value="Unassembled WGS sequence"/>
</dbReference>
<sequence>MTADTEILKNIDKDSLRVAFFPNTKSSSSSFKTIKLTHPITKKSTDFLIPENTDNSKQKILYEINNINFRDSFNEKQRFTKDNKPLKSLLFTPADKNPDQPGLIIGQTTEIYVATEYNIIYSLLQFFRDNLRKERQRIVTYDDLVEQFEESELLTSLIPLGFDCKKQLTHICELIEENNEVFYKPSLLKILSYLRSRVDKIVNHFPQSLDVKISKKLIVPLVASSASSIEELKATDEIIKLNKIRAAVNLLSSYVDNWYLEKLLDGYDFAPIDEFLKQIHELEEKRKAAEESINNLNEAMHSGGGDKNSKKRKAPPPSRSKKQAVKVEKGKGALDMFFKKPKK</sequence>
<gene>
    <name evidence="9" type="ORF">Amon01_000268400</name>
</gene>
<evidence type="ECO:0000313" key="10">
    <source>
        <dbReference type="Proteomes" id="UP001165063"/>
    </source>
</evidence>
<dbReference type="InterPro" id="IPR040456">
    <property type="entry name" value="RNase_H2_suB"/>
</dbReference>
<evidence type="ECO:0000256" key="2">
    <source>
        <dbReference type="ARBA" id="ARBA00019062"/>
    </source>
</evidence>
<dbReference type="GO" id="GO:0006401">
    <property type="term" value="P:RNA catabolic process"/>
    <property type="evidence" value="ECO:0007669"/>
    <property type="project" value="TreeGrafter"/>
</dbReference>
<dbReference type="GO" id="GO:0032299">
    <property type="term" value="C:ribonuclease H2 complex"/>
    <property type="evidence" value="ECO:0007669"/>
    <property type="project" value="InterPro"/>
</dbReference>
<dbReference type="OrthoDB" id="29098at2759"/>
<dbReference type="Pfam" id="PF17745">
    <property type="entry name" value="Ydr279_N"/>
    <property type="match status" value="1"/>
</dbReference>
<feature type="compositionally biased region" description="Basic residues" evidence="6">
    <location>
        <begin position="309"/>
        <end position="324"/>
    </location>
</feature>
<evidence type="ECO:0000256" key="6">
    <source>
        <dbReference type="SAM" id="MobiDB-lite"/>
    </source>
</evidence>
<dbReference type="PANTHER" id="PTHR13383">
    <property type="entry name" value="RIBONUCLEASE H2 SUBUNIT B"/>
    <property type="match status" value="1"/>
</dbReference>
<name>A0A9W6YU73_AMBMO</name>
<dbReference type="PANTHER" id="PTHR13383:SF11">
    <property type="entry name" value="RIBONUCLEASE H2 SUBUNIT B"/>
    <property type="match status" value="1"/>
</dbReference>